<comment type="caution">
    <text evidence="3">The sequence shown here is derived from an EMBL/GenBank/DDBJ whole genome shotgun (WGS) entry which is preliminary data.</text>
</comment>
<dbReference type="SUPFAM" id="SSF55797">
    <property type="entry name" value="PR-1-like"/>
    <property type="match status" value="1"/>
</dbReference>
<dbReference type="InterPro" id="IPR035940">
    <property type="entry name" value="CAP_sf"/>
</dbReference>
<protein>
    <recommendedName>
        <fullName evidence="2">SCP domain-containing protein</fullName>
    </recommendedName>
</protein>
<evidence type="ECO:0000313" key="3">
    <source>
        <dbReference type="EMBL" id="MPV87606.1"/>
    </source>
</evidence>
<dbReference type="InterPro" id="IPR014044">
    <property type="entry name" value="CAP_dom"/>
</dbReference>
<dbReference type="Gene3D" id="3.40.33.10">
    <property type="entry name" value="CAP"/>
    <property type="match status" value="1"/>
</dbReference>
<feature type="compositionally biased region" description="Pro residues" evidence="1">
    <location>
        <begin position="317"/>
        <end position="331"/>
    </location>
</feature>
<dbReference type="EMBL" id="WHPD01000639">
    <property type="protein sequence ID" value="MPV87606.1"/>
    <property type="molecule type" value="Genomic_DNA"/>
</dbReference>
<feature type="region of interest" description="Disordered" evidence="1">
    <location>
        <begin position="313"/>
        <end position="332"/>
    </location>
</feature>
<accession>A0A7J9USL4</accession>
<evidence type="ECO:0000259" key="2">
    <source>
        <dbReference type="Pfam" id="PF00188"/>
    </source>
</evidence>
<evidence type="ECO:0000256" key="1">
    <source>
        <dbReference type="SAM" id="MobiDB-lite"/>
    </source>
</evidence>
<dbReference type="CDD" id="cd05379">
    <property type="entry name" value="CAP_bacterial"/>
    <property type="match status" value="1"/>
</dbReference>
<dbReference type="PANTHER" id="PTHR30032">
    <property type="entry name" value="N-ACETYLMURAMOYL-L-ALANINE AMIDASE-RELATED"/>
    <property type="match status" value="1"/>
</dbReference>
<evidence type="ECO:0000313" key="4">
    <source>
        <dbReference type="Proteomes" id="UP000429644"/>
    </source>
</evidence>
<feature type="domain" description="SCP" evidence="2">
    <location>
        <begin position="342"/>
        <end position="450"/>
    </location>
</feature>
<dbReference type="AlphaFoldDB" id="A0A7J9USL4"/>
<dbReference type="Gene3D" id="3.40.50.12090">
    <property type="match status" value="2"/>
</dbReference>
<dbReference type="InterPro" id="IPR007253">
    <property type="entry name" value="Cell_wall-bd_2"/>
</dbReference>
<dbReference type="Proteomes" id="UP000429644">
    <property type="component" value="Unassembled WGS sequence"/>
</dbReference>
<gene>
    <name evidence="3" type="ORF">GB882_02915</name>
</gene>
<organism evidence="3 4">
    <name type="scientific">Georgenia ruanii</name>
    <dbReference type="NCBI Taxonomy" id="348442"/>
    <lineage>
        <taxon>Bacteria</taxon>
        <taxon>Bacillati</taxon>
        <taxon>Actinomycetota</taxon>
        <taxon>Actinomycetes</taxon>
        <taxon>Micrococcales</taxon>
        <taxon>Bogoriellaceae</taxon>
        <taxon>Georgenia</taxon>
    </lineage>
</organism>
<dbReference type="Pfam" id="PF00188">
    <property type="entry name" value="CAP"/>
    <property type="match status" value="1"/>
</dbReference>
<name>A0A7J9USL4_9MICO</name>
<feature type="non-terminal residue" evidence="3">
    <location>
        <position position="1"/>
    </location>
</feature>
<reference evidence="3 4" key="1">
    <citation type="submission" date="2019-10" db="EMBL/GenBank/DDBJ databases">
        <title>Georgenia wutianyii sp. nov. and Georgenia yuyongxinii sp. nov. isolated from plateau pika (Ochotona curzoniae) in the Qinghai-Tibet plateau of China.</title>
        <authorList>
            <person name="Tian Z."/>
        </authorList>
    </citation>
    <scope>NUCLEOTIDE SEQUENCE [LARGE SCALE GENOMIC DNA]</scope>
    <source>
        <strain evidence="3 4">JCM 15130</strain>
    </source>
</reference>
<proteinExistence type="predicted"/>
<dbReference type="Pfam" id="PF04122">
    <property type="entry name" value="CW_binding_2"/>
    <property type="match status" value="3"/>
</dbReference>
<sequence length="462" mass="46566">VSSAPAIASDAYTRQAGADRYATSAIVSEQTFAPGAEVAYVASGRDFPDALAGAAAAGASDAPVLLVPGPGITPGVRAELDRLDPRSIAVLGGESAVSSAVVDDLDRYTSGPVTRLHGADRYATSAAVSEATFDPGADVAYVASGRGFPDALAGAAAAGATGSPVLLVPGPDITEPVRAELARLRPARIVVLGGEASVSAGVEQQLGSFTRGGVVRLSGEDRYATSASVAAALFGPRVPTVYLASGRGFPDALAGAAAAGASGSPVLLVPGAGIPAAVRERLAELRPGRVVVLGGSAVVPDATGRDAARLASGELPAQPPAPPPAPAPAPAPAVTEYDRRMVELINAERAKAGVPALTSWAPLRTGAAAHSRWMLDSRLFQHATADNLRADVFAAGCGSSWGENIYTSWGHPADPAIAITGYMNSPGHRANILNPGYRYVATGTVVDGKDVRNTQRFAGTCS</sequence>
<dbReference type="InterPro" id="IPR051922">
    <property type="entry name" value="Bact_Sporulation_Assoc"/>
</dbReference>
<keyword evidence="4" id="KW-1185">Reference proteome</keyword>
<dbReference type="PANTHER" id="PTHR30032:SF8">
    <property type="entry name" value="GERMINATION-SPECIFIC N-ACETYLMURAMOYL-L-ALANINE AMIDASE"/>
    <property type="match status" value="1"/>
</dbReference>